<accession>A0ABY9DBA1</accession>
<proteinExistence type="predicted"/>
<keyword evidence="2" id="KW-1185">Reference proteome</keyword>
<gene>
    <name evidence="1" type="ORF">VitviT2T_022918</name>
</gene>
<dbReference type="Proteomes" id="UP001227230">
    <property type="component" value="Chromosome 15"/>
</dbReference>
<name>A0ABY9DBA1_VITVI</name>
<organism evidence="1 2">
    <name type="scientific">Vitis vinifera</name>
    <name type="common">Grape</name>
    <dbReference type="NCBI Taxonomy" id="29760"/>
    <lineage>
        <taxon>Eukaryota</taxon>
        <taxon>Viridiplantae</taxon>
        <taxon>Streptophyta</taxon>
        <taxon>Embryophyta</taxon>
        <taxon>Tracheophyta</taxon>
        <taxon>Spermatophyta</taxon>
        <taxon>Magnoliopsida</taxon>
        <taxon>eudicotyledons</taxon>
        <taxon>Gunneridae</taxon>
        <taxon>Pentapetalae</taxon>
        <taxon>rosids</taxon>
        <taxon>Vitales</taxon>
        <taxon>Vitaceae</taxon>
        <taxon>Viteae</taxon>
        <taxon>Vitis</taxon>
    </lineage>
</organism>
<sequence length="106" mass="11615">MRSSVFPLVFLDVNSCMGLPDMLTIFEPKTQRPLNRIRRPKGVVFKPGIHRGKVPKLQFQLSAGLSGTPNNTRLPKNFTLLGLGAGYICSQATIEAPSLSLSFDGR</sequence>
<dbReference type="EMBL" id="CP126662">
    <property type="protein sequence ID" value="WKA04924.1"/>
    <property type="molecule type" value="Genomic_DNA"/>
</dbReference>
<protein>
    <submittedName>
        <fullName evidence="1">Uncharacterized protein</fullName>
    </submittedName>
</protein>
<evidence type="ECO:0000313" key="1">
    <source>
        <dbReference type="EMBL" id="WKA04924.1"/>
    </source>
</evidence>
<evidence type="ECO:0000313" key="2">
    <source>
        <dbReference type="Proteomes" id="UP001227230"/>
    </source>
</evidence>
<reference evidence="1 2" key="1">
    <citation type="journal article" date="2023" name="Hortic Res">
        <title>The complete reference genome for grapevine (Vitis vinifera L.) genetics and breeding.</title>
        <authorList>
            <person name="Shi X."/>
            <person name="Cao S."/>
            <person name="Wang X."/>
            <person name="Huang S."/>
            <person name="Wang Y."/>
            <person name="Liu Z."/>
            <person name="Liu W."/>
            <person name="Leng X."/>
            <person name="Peng Y."/>
            <person name="Wang N."/>
            <person name="Wang Y."/>
            <person name="Ma Z."/>
            <person name="Xu X."/>
            <person name="Zhang F."/>
            <person name="Xue H."/>
            <person name="Zhong H."/>
            <person name="Wang Y."/>
            <person name="Zhang K."/>
            <person name="Velt A."/>
            <person name="Avia K."/>
            <person name="Holtgrawe D."/>
            <person name="Grimplet J."/>
            <person name="Matus J.T."/>
            <person name="Ware D."/>
            <person name="Wu X."/>
            <person name="Wang H."/>
            <person name="Liu C."/>
            <person name="Fang Y."/>
            <person name="Rustenholz C."/>
            <person name="Cheng Z."/>
            <person name="Xiao H."/>
            <person name="Zhou Y."/>
        </authorList>
    </citation>
    <scope>NUCLEOTIDE SEQUENCE [LARGE SCALE GENOMIC DNA]</scope>
    <source>
        <strain evidence="2">cv. Pinot noir / PN40024</strain>
        <tissue evidence="1">Leaf</tissue>
    </source>
</reference>